<dbReference type="SUPFAM" id="SSF50494">
    <property type="entry name" value="Trypsin-like serine proteases"/>
    <property type="match status" value="1"/>
</dbReference>
<proteinExistence type="predicted"/>
<evidence type="ECO:0000313" key="10">
    <source>
        <dbReference type="WBParaSite" id="TMUE_3000011457.1"/>
    </source>
</evidence>
<evidence type="ECO:0000256" key="6">
    <source>
        <dbReference type="SAM" id="MobiDB-lite"/>
    </source>
</evidence>
<feature type="signal peptide" evidence="7">
    <location>
        <begin position="1"/>
        <end position="21"/>
    </location>
</feature>
<dbReference type="InterPro" id="IPR001254">
    <property type="entry name" value="Trypsin_dom"/>
</dbReference>
<dbReference type="Proteomes" id="UP000046395">
    <property type="component" value="Unassembled WGS sequence"/>
</dbReference>
<dbReference type="FunFam" id="2.40.10.10:FF:000003">
    <property type="entry name" value="Transmembrane serine protease 3"/>
    <property type="match status" value="1"/>
</dbReference>
<dbReference type="InterPro" id="IPR018114">
    <property type="entry name" value="TRYPSIN_HIS"/>
</dbReference>
<evidence type="ECO:0000256" key="5">
    <source>
        <dbReference type="RuleBase" id="RU363034"/>
    </source>
</evidence>
<dbReference type="WBParaSite" id="TMUE_3000011457.1">
    <property type="protein sequence ID" value="TMUE_3000011457.1"/>
    <property type="gene ID" value="WBGene00301325"/>
</dbReference>
<reference evidence="10" key="1">
    <citation type="submission" date="2019-12" db="UniProtKB">
        <authorList>
            <consortium name="WormBaseParasite"/>
        </authorList>
    </citation>
    <scope>IDENTIFICATION</scope>
</reference>
<dbReference type="InterPro" id="IPR001314">
    <property type="entry name" value="Peptidase_S1A"/>
</dbReference>
<dbReference type="InterPro" id="IPR033116">
    <property type="entry name" value="TRYPSIN_SER"/>
</dbReference>
<dbReference type="PROSITE" id="PS00134">
    <property type="entry name" value="TRYPSIN_HIS"/>
    <property type="match status" value="1"/>
</dbReference>
<dbReference type="InterPro" id="IPR043504">
    <property type="entry name" value="Peptidase_S1_PA_chymotrypsin"/>
</dbReference>
<dbReference type="InterPro" id="IPR009003">
    <property type="entry name" value="Peptidase_S1_PA"/>
</dbReference>
<feature type="region of interest" description="Disordered" evidence="6">
    <location>
        <begin position="296"/>
        <end position="317"/>
    </location>
</feature>
<sequence length="347" mass="38146">MPSTGSQFVVFLLLVPIVAIGVPVTTNCGSPAIMPNLCRIIGGRDAVPYSWPWHAAVYRRKGPFEAKYLCGASLLNDQWLLSAAHCFFGTTRLYSFDIQLGMFRQTDKEGDIVGIEKVYFNPKYNPLTLEYDAVLLKLKRKVQVNTRISPVCLPSSLNESPKSNSTAYVTGWGRTGESWSSSQTLKQVDVVVYSAERCHEFYEDYVNTNVMICAGADGGGKDSCQGDSGGPLVSYDSSRKQWVQYGIVSWGFGCAEPDQPGVYSRVSSFVDWINRTISGGRIKANAGLVIDLSEGDGQTDAEDVQSTYGQPSGSEDSIDKQFWMPAGFSPVIIRRRLAEKDNMTNVT</sequence>
<keyword evidence="1 5" id="KW-0645">Protease</keyword>
<accession>A0A5S6QX34</accession>
<feature type="domain" description="Peptidase S1" evidence="8">
    <location>
        <begin position="40"/>
        <end position="278"/>
    </location>
</feature>
<keyword evidence="4" id="KW-1015">Disulfide bond</keyword>
<keyword evidence="7" id="KW-0732">Signal</keyword>
<dbReference type="AlphaFoldDB" id="A0A5S6QX34"/>
<organism evidence="9 10">
    <name type="scientific">Trichuris muris</name>
    <name type="common">Mouse whipworm</name>
    <dbReference type="NCBI Taxonomy" id="70415"/>
    <lineage>
        <taxon>Eukaryota</taxon>
        <taxon>Metazoa</taxon>
        <taxon>Ecdysozoa</taxon>
        <taxon>Nematoda</taxon>
        <taxon>Enoplea</taxon>
        <taxon>Dorylaimia</taxon>
        <taxon>Trichinellida</taxon>
        <taxon>Trichuridae</taxon>
        <taxon>Trichuris</taxon>
    </lineage>
</organism>
<protein>
    <submittedName>
        <fullName evidence="10">Peptidase S1 domain-containing protein</fullName>
    </submittedName>
</protein>
<feature type="compositionally biased region" description="Polar residues" evidence="6">
    <location>
        <begin position="304"/>
        <end position="315"/>
    </location>
</feature>
<evidence type="ECO:0000259" key="8">
    <source>
        <dbReference type="PROSITE" id="PS50240"/>
    </source>
</evidence>
<dbReference type="SMART" id="SM00020">
    <property type="entry name" value="Tryp_SPc"/>
    <property type="match status" value="1"/>
</dbReference>
<dbReference type="GO" id="GO:0004252">
    <property type="term" value="F:serine-type endopeptidase activity"/>
    <property type="evidence" value="ECO:0007669"/>
    <property type="project" value="InterPro"/>
</dbReference>
<name>A0A5S6QX34_TRIMR</name>
<evidence type="ECO:0000256" key="1">
    <source>
        <dbReference type="ARBA" id="ARBA00022670"/>
    </source>
</evidence>
<feature type="chain" id="PRO_5024436486" evidence="7">
    <location>
        <begin position="22"/>
        <end position="347"/>
    </location>
</feature>
<evidence type="ECO:0000256" key="7">
    <source>
        <dbReference type="SAM" id="SignalP"/>
    </source>
</evidence>
<evidence type="ECO:0000256" key="3">
    <source>
        <dbReference type="ARBA" id="ARBA00022825"/>
    </source>
</evidence>
<evidence type="ECO:0000313" key="9">
    <source>
        <dbReference type="Proteomes" id="UP000046395"/>
    </source>
</evidence>
<keyword evidence="9" id="KW-1185">Reference proteome</keyword>
<dbReference type="CDD" id="cd00190">
    <property type="entry name" value="Tryp_SPc"/>
    <property type="match status" value="1"/>
</dbReference>
<dbReference type="PROSITE" id="PS00135">
    <property type="entry name" value="TRYPSIN_SER"/>
    <property type="match status" value="1"/>
</dbReference>
<dbReference type="GO" id="GO:0006508">
    <property type="term" value="P:proteolysis"/>
    <property type="evidence" value="ECO:0007669"/>
    <property type="project" value="UniProtKB-KW"/>
</dbReference>
<dbReference type="PROSITE" id="PS50240">
    <property type="entry name" value="TRYPSIN_DOM"/>
    <property type="match status" value="1"/>
</dbReference>
<dbReference type="PRINTS" id="PR00722">
    <property type="entry name" value="CHYMOTRYPSIN"/>
</dbReference>
<dbReference type="PANTHER" id="PTHR24252:SF7">
    <property type="entry name" value="HYALIN"/>
    <property type="match status" value="1"/>
</dbReference>
<keyword evidence="2 5" id="KW-0378">Hydrolase</keyword>
<dbReference type="PANTHER" id="PTHR24252">
    <property type="entry name" value="ACROSIN-RELATED"/>
    <property type="match status" value="1"/>
</dbReference>
<dbReference type="STRING" id="70415.A0A5S6QX34"/>
<dbReference type="Pfam" id="PF00089">
    <property type="entry name" value="Trypsin"/>
    <property type="match status" value="1"/>
</dbReference>
<evidence type="ECO:0000256" key="2">
    <source>
        <dbReference type="ARBA" id="ARBA00022801"/>
    </source>
</evidence>
<dbReference type="Gene3D" id="2.40.10.10">
    <property type="entry name" value="Trypsin-like serine proteases"/>
    <property type="match status" value="1"/>
</dbReference>
<keyword evidence="3 5" id="KW-0720">Serine protease</keyword>
<evidence type="ECO:0000256" key="4">
    <source>
        <dbReference type="ARBA" id="ARBA00023157"/>
    </source>
</evidence>